<reference evidence="2" key="1">
    <citation type="journal article" date="2020" name="Stud. Mycol.">
        <title>101 Dothideomycetes genomes: a test case for predicting lifestyles and emergence of pathogens.</title>
        <authorList>
            <person name="Haridas S."/>
            <person name="Albert R."/>
            <person name="Binder M."/>
            <person name="Bloem J."/>
            <person name="Labutti K."/>
            <person name="Salamov A."/>
            <person name="Andreopoulos B."/>
            <person name="Baker S."/>
            <person name="Barry K."/>
            <person name="Bills G."/>
            <person name="Bluhm B."/>
            <person name="Cannon C."/>
            <person name="Castanera R."/>
            <person name="Culley D."/>
            <person name="Daum C."/>
            <person name="Ezra D."/>
            <person name="Gonzalez J."/>
            <person name="Henrissat B."/>
            <person name="Kuo A."/>
            <person name="Liang C."/>
            <person name="Lipzen A."/>
            <person name="Lutzoni F."/>
            <person name="Magnuson J."/>
            <person name="Mondo S."/>
            <person name="Nolan M."/>
            <person name="Ohm R."/>
            <person name="Pangilinan J."/>
            <person name="Park H.-J."/>
            <person name="Ramirez L."/>
            <person name="Alfaro M."/>
            <person name="Sun H."/>
            <person name="Tritt A."/>
            <person name="Yoshinaga Y."/>
            <person name="Zwiers L.-H."/>
            <person name="Turgeon B."/>
            <person name="Goodwin S."/>
            <person name="Spatafora J."/>
            <person name="Crous P."/>
            <person name="Grigoriev I."/>
        </authorList>
    </citation>
    <scope>NUCLEOTIDE SEQUENCE</scope>
    <source>
        <strain evidence="2">CBS 175.79</strain>
    </source>
</reference>
<dbReference type="GeneID" id="54285039"/>
<proteinExistence type="predicted"/>
<accession>A0A6A5XY45</accession>
<name>A0A6A5XY45_9PLEO</name>
<evidence type="ECO:0008006" key="4">
    <source>
        <dbReference type="Google" id="ProtNLM"/>
    </source>
</evidence>
<evidence type="ECO:0000313" key="2">
    <source>
        <dbReference type="EMBL" id="KAF2018082.1"/>
    </source>
</evidence>
<dbReference type="Proteomes" id="UP000799778">
    <property type="component" value="Unassembled WGS sequence"/>
</dbReference>
<gene>
    <name evidence="2" type="ORF">BU24DRAFT_421095</name>
</gene>
<evidence type="ECO:0000313" key="3">
    <source>
        <dbReference type="Proteomes" id="UP000799778"/>
    </source>
</evidence>
<dbReference type="PANTHER" id="PTHR35179:SF1">
    <property type="entry name" value="INTEGRAL MEMBRANE PROTEIN"/>
    <property type="match status" value="1"/>
</dbReference>
<feature type="compositionally biased region" description="Polar residues" evidence="1">
    <location>
        <begin position="75"/>
        <end position="86"/>
    </location>
</feature>
<dbReference type="OrthoDB" id="420564at2759"/>
<protein>
    <recommendedName>
        <fullName evidence="4">Geranylgeranyl pyrophosphate synthetase</fullName>
    </recommendedName>
</protein>
<keyword evidence="3" id="KW-1185">Reference proteome</keyword>
<dbReference type="RefSeq" id="XP_033386421.1">
    <property type="nucleotide sequence ID" value="XM_033527642.1"/>
</dbReference>
<feature type="compositionally biased region" description="Basic residues" evidence="1">
    <location>
        <begin position="605"/>
        <end position="615"/>
    </location>
</feature>
<sequence>MSGDNDEASNDFLHRMESMLRNSAAGLNTVANPPSGSGNDGKDAFALFAAAVESQTPIAHRQRSEPAEVLDTGSELGSSDMECNSSSEEDGGTSEIELATHQIEEEKKTDTLLQAGEASPARLAETTSAMEGKKALKRKRELAGLMRFTGDILHTIPSASILPIATSVTWLQPPELLCCYNWQQTNDGTNAIFVPGAPPLWTSPSLPYTVPNDNGYHFVDHNHARQPKYPYAPMFCALSSMNPNVKFDDLDILADRNNFRTLLEYVQGKSTGPFRIDLHKINNTLILVKKADRFWRKANGISHGYNFESHFTQPEKGLEDATSHYRVIRYEMGPLRVAVRFEADACYQETEPREVVPTTLETVGKPDLTERPRFNFTAPIRVIRRGRLVPCANIAEIKSQSIKYDAEGRTKSVGTYPCMDQLWFGRTTHLFTGRYQSETGVFSRVNYKEARSNIADWEEKSQDGLRKLVSLLVQLKGIVEGEDFPEGAAVVLRETKTGPLTVRVMDEVRLKVHPHFVQKYWKQPLPDNRHQRRAANARGGYQRGNAHQRGSVSPHNFHPRGAFQHRGDYAARRQSTPEQGAGNNVQTLNPQDGSPNAYRGGARGGGHRRGRGRAQ</sequence>
<feature type="compositionally biased region" description="Polar residues" evidence="1">
    <location>
        <begin position="573"/>
        <end position="594"/>
    </location>
</feature>
<evidence type="ECO:0000256" key="1">
    <source>
        <dbReference type="SAM" id="MobiDB-lite"/>
    </source>
</evidence>
<organism evidence="2 3">
    <name type="scientific">Aaosphaeria arxii CBS 175.79</name>
    <dbReference type="NCBI Taxonomy" id="1450172"/>
    <lineage>
        <taxon>Eukaryota</taxon>
        <taxon>Fungi</taxon>
        <taxon>Dikarya</taxon>
        <taxon>Ascomycota</taxon>
        <taxon>Pezizomycotina</taxon>
        <taxon>Dothideomycetes</taxon>
        <taxon>Pleosporomycetidae</taxon>
        <taxon>Pleosporales</taxon>
        <taxon>Pleosporales incertae sedis</taxon>
        <taxon>Aaosphaeria</taxon>
    </lineage>
</organism>
<feature type="region of interest" description="Disordered" evidence="1">
    <location>
        <begin position="534"/>
        <end position="615"/>
    </location>
</feature>
<dbReference type="AlphaFoldDB" id="A0A6A5XY45"/>
<dbReference type="EMBL" id="ML978068">
    <property type="protein sequence ID" value="KAF2018082.1"/>
    <property type="molecule type" value="Genomic_DNA"/>
</dbReference>
<dbReference type="PANTHER" id="PTHR35179">
    <property type="entry name" value="PROTEIN CBG02620"/>
    <property type="match status" value="1"/>
</dbReference>
<feature type="region of interest" description="Disordered" evidence="1">
    <location>
        <begin position="56"/>
        <end position="93"/>
    </location>
</feature>